<gene>
    <name evidence="2" type="ordered locus">Rumal_1864</name>
</gene>
<evidence type="ECO:0000313" key="2">
    <source>
        <dbReference type="EMBL" id="ADU22362.1"/>
    </source>
</evidence>
<evidence type="ECO:0000313" key="3">
    <source>
        <dbReference type="Proteomes" id="UP000006919"/>
    </source>
</evidence>
<dbReference type="AlphaFoldDB" id="E6UAE0"/>
<dbReference type="KEGG" id="ral:Rumal_1864"/>
<protein>
    <submittedName>
        <fullName evidence="2">Phosphinothricin acetyltransferase</fullName>
    </submittedName>
</protein>
<sequence>MKNNITIRPVTESDAKQLLDIYSYYVENTAITFEYDVPTIPEFQERIRHTLKKYPYIAAVKDGIILGYAYAGVFKDRAAYDYSVEVTVYTHRSHHKEGIGKLLYTELEAILKSMGITNLYACIGIPADEDDEYLDHNSMDFHTHIGYTMAGRFHKCGYKFGRWYDMVWLEKMIAEHDAIDHSIIPASSIIR</sequence>
<dbReference type="Gene3D" id="3.40.630.30">
    <property type="match status" value="1"/>
</dbReference>
<evidence type="ECO:0000259" key="1">
    <source>
        <dbReference type="PROSITE" id="PS51186"/>
    </source>
</evidence>
<dbReference type="STRING" id="697329.Rumal_1864"/>
<dbReference type="RefSeq" id="WP_013498526.1">
    <property type="nucleotide sequence ID" value="NC_014833.1"/>
</dbReference>
<dbReference type="OrthoDB" id="9798006at2"/>
<dbReference type="EMBL" id="CP002403">
    <property type="protein sequence ID" value="ADU22362.1"/>
    <property type="molecule type" value="Genomic_DNA"/>
</dbReference>
<dbReference type="HOGENOM" id="CLU_013985_4_2_9"/>
<keyword evidence="2" id="KW-0808">Transferase</keyword>
<dbReference type="CDD" id="cd04301">
    <property type="entry name" value="NAT_SF"/>
    <property type="match status" value="1"/>
</dbReference>
<dbReference type="eggNOG" id="COG1247">
    <property type="taxonomic scope" value="Bacteria"/>
</dbReference>
<dbReference type="Pfam" id="PF13420">
    <property type="entry name" value="Acetyltransf_4"/>
    <property type="match status" value="1"/>
</dbReference>
<dbReference type="PANTHER" id="PTHR43072:SF8">
    <property type="entry name" value="ACYLTRANSFERASE FABY-RELATED"/>
    <property type="match status" value="1"/>
</dbReference>
<accession>E6UAE0</accession>
<dbReference type="Proteomes" id="UP000006919">
    <property type="component" value="Chromosome"/>
</dbReference>
<proteinExistence type="predicted"/>
<dbReference type="PROSITE" id="PS51186">
    <property type="entry name" value="GNAT"/>
    <property type="match status" value="1"/>
</dbReference>
<dbReference type="PANTHER" id="PTHR43072">
    <property type="entry name" value="N-ACETYLTRANSFERASE"/>
    <property type="match status" value="1"/>
</dbReference>
<name>E6UAE0_RUMA7</name>
<feature type="domain" description="N-acetyltransferase" evidence="1">
    <location>
        <begin position="5"/>
        <end position="174"/>
    </location>
</feature>
<dbReference type="InterPro" id="IPR000182">
    <property type="entry name" value="GNAT_dom"/>
</dbReference>
<organism evidence="2 3">
    <name type="scientific">Ruminococcus albus (strain ATCC 27210 / DSM 20455 / JCM 14654 / NCDO 2250 / 7)</name>
    <dbReference type="NCBI Taxonomy" id="697329"/>
    <lineage>
        <taxon>Bacteria</taxon>
        <taxon>Bacillati</taxon>
        <taxon>Bacillota</taxon>
        <taxon>Clostridia</taxon>
        <taxon>Eubacteriales</taxon>
        <taxon>Oscillospiraceae</taxon>
        <taxon>Ruminococcus</taxon>
    </lineage>
</organism>
<reference evidence="2 3" key="1">
    <citation type="journal article" date="2011" name="J. Bacteriol.">
        <title>Complete genome of the cellulolytic ruminal bacterium Ruminococcus albus 7.</title>
        <authorList>
            <person name="Suen G."/>
            <person name="Stevenson D.M."/>
            <person name="Bruce D.C."/>
            <person name="Chertkov O."/>
            <person name="Copeland A."/>
            <person name="Cheng J.F."/>
            <person name="Detter C."/>
            <person name="Detter J.C."/>
            <person name="Goodwin L.A."/>
            <person name="Han C.S."/>
            <person name="Hauser L.J."/>
            <person name="Ivanova N.N."/>
            <person name="Kyrpides N.C."/>
            <person name="Land M.L."/>
            <person name="Lapidus A."/>
            <person name="Lucas S."/>
            <person name="Ovchinnikova G."/>
            <person name="Pitluck S."/>
            <person name="Tapia R."/>
            <person name="Woyke T."/>
            <person name="Boyum J."/>
            <person name="Mead D."/>
            <person name="Weimer P.J."/>
        </authorList>
    </citation>
    <scope>NUCLEOTIDE SEQUENCE [LARGE SCALE GENOMIC DNA]</scope>
    <source>
        <strain evidence="3">ATCC 27210 / DSM 20455 / JCM 14654 / NCDO 2250 / 7</strain>
    </source>
</reference>
<dbReference type="GO" id="GO:0016747">
    <property type="term" value="F:acyltransferase activity, transferring groups other than amino-acyl groups"/>
    <property type="evidence" value="ECO:0007669"/>
    <property type="project" value="InterPro"/>
</dbReference>
<dbReference type="InterPro" id="IPR016181">
    <property type="entry name" value="Acyl_CoA_acyltransferase"/>
</dbReference>
<dbReference type="SUPFAM" id="SSF55729">
    <property type="entry name" value="Acyl-CoA N-acyltransferases (Nat)"/>
    <property type="match status" value="1"/>
</dbReference>